<evidence type="ECO:0000256" key="1">
    <source>
        <dbReference type="SAM" id="MobiDB-lite"/>
    </source>
</evidence>
<feature type="chain" id="PRO_5045281725" evidence="2">
    <location>
        <begin position="21"/>
        <end position="128"/>
    </location>
</feature>
<sequence>MKTTLLIITGLLVSTVAATAQIDNNNRNDHTYSTHNYKHANKAAEASRWEQKTGTLVVAPVSQGTVANYKQPQPATTPTGGVSLPASPPASVASRNYKAGNQPATADQSQYVNRSGSKSSADKSTVGD</sequence>
<feature type="signal peptide" evidence="2">
    <location>
        <begin position="1"/>
        <end position="20"/>
    </location>
</feature>
<dbReference type="RefSeq" id="WP_186738571.1">
    <property type="nucleotide sequence ID" value="NZ_VFIA01000019.1"/>
</dbReference>
<evidence type="ECO:0000313" key="3">
    <source>
        <dbReference type="EMBL" id="MBC3792812.1"/>
    </source>
</evidence>
<feature type="compositionally biased region" description="Polar residues" evidence="1">
    <location>
        <begin position="68"/>
        <end position="80"/>
    </location>
</feature>
<feature type="region of interest" description="Disordered" evidence="1">
    <location>
        <begin position="68"/>
        <end position="128"/>
    </location>
</feature>
<dbReference type="EMBL" id="VFIA01000019">
    <property type="protein sequence ID" value="MBC3792812.1"/>
    <property type="molecule type" value="Genomic_DNA"/>
</dbReference>
<evidence type="ECO:0000313" key="4">
    <source>
        <dbReference type="Proteomes" id="UP000700732"/>
    </source>
</evidence>
<gene>
    <name evidence="3" type="ORF">FH603_3326</name>
</gene>
<accession>A0ABR6W8G9</accession>
<reference evidence="3 4" key="1">
    <citation type="submission" date="2019-06" db="EMBL/GenBank/DDBJ databases">
        <title>Spirosoma utsteinense sp. nov. isolated from Antarctic ice-free soils.</title>
        <authorList>
            <person name="Tahon G."/>
        </authorList>
    </citation>
    <scope>NUCLEOTIDE SEQUENCE [LARGE SCALE GENOMIC DNA]</scope>
    <source>
        <strain evidence="3 4">LMG 31447</strain>
    </source>
</reference>
<organism evidence="3 4">
    <name type="scientific">Spirosoma utsteinense</name>
    <dbReference type="NCBI Taxonomy" id="2585773"/>
    <lineage>
        <taxon>Bacteria</taxon>
        <taxon>Pseudomonadati</taxon>
        <taxon>Bacteroidota</taxon>
        <taxon>Cytophagia</taxon>
        <taxon>Cytophagales</taxon>
        <taxon>Cytophagaceae</taxon>
        <taxon>Spirosoma</taxon>
    </lineage>
</organism>
<keyword evidence="2" id="KW-0732">Signal</keyword>
<dbReference type="Proteomes" id="UP000700732">
    <property type="component" value="Unassembled WGS sequence"/>
</dbReference>
<keyword evidence="4" id="KW-1185">Reference proteome</keyword>
<evidence type="ECO:0000256" key="2">
    <source>
        <dbReference type="SAM" id="SignalP"/>
    </source>
</evidence>
<protein>
    <submittedName>
        <fullName evidence="3">Membrane protein</fullName>
    </submittedName>
</protein>
<comment type="caution">
    <text evidence="3">The sequence shown here is derived from an EMBL/GenBank/DDBJ whole genome shotgun (WGS) entry which is preliminary data.</text>
</comment>
<proteinExistence type="predicted"/>
<feature type="compositionally biased region" description="Polar residues" evidence="1">
    <location>
        <begin position="102"/>
        <end position="128"/>
    </location>
</feature>
<name>A0ABR6W8G9_9BACT</name>